<protein>
    <submittedName>
        <fullName evidence="2">Uncharacterized protein</fullName>
    </submittedName>
</protein>
<dbReference type="EMBL" id="QOIP01000006">
    <property type="protein sequence ID" value="RLU21953.1"/>
    <property type="molecule type" value="Genomic_DNA"/>
</dbReference>
<name>A0A3L8DNZ7_OOCBI</name>
<evidence type="ECO:0000313" key="2">
    <source>
        <dbReference type="EMBL" id="RLU21953.1"/>
    </source>
</evidence>
<feature type="region of interest" description="Disordered" evidence="1">
    <location>
        <begin position="64"/>
        <end position="133"/>
    </location>
</feature>
<feature type="compositionally biased region" description="Polar residues" evidence="1">
    <location>
        <begin position="67"/>
        <end position="78"/>
    </location>
</feature>
<feature type="region of interest" description="Disordered" evidence="1">
    <location>
        <begin position="39"/>
        <end position="58"/>
    </location>
</feature>
<proteinExistence type="predicted"/>
<feature type="compositionally biased region" description="Low complexity" evidence="1">
    <location>
        <begin position="79"/>
        <end position="102"/>
    </location>
</feature>
<dbReference type="AlphaFoldDB" id="A0A3L8DNZ7"/>
<feature type="compositionally biased region" description="Polar residues" evidence="1">
    <location>
        <begin position="48"/>
        <end position="58"/>
    </location>
</feature>
<comment type="caution">
    <text evidence="2">The sequence shown here is derived from an EMBL/GenBank/DDBJ whole genome shotgun (WGS) entry which is preliminary data.</text>
</comment>
<sequence>MSCRGKIMVEMAIELLSEKNEVPVENKCVEDKSANELPLDNELVVDNEPSTNATSFDQSLEECWNTAGPSQSRNTIARCSQSSRNSSSSSSTCSTCSGSSSSEDCDDIINDETYVPRDNSDSDKENSNVQIHDTETTTGITAIYRNCPPLDLLPNY</sequence>
<feature type="compositionally biased region" description="Basic and acidic residues" evidence="1">
    <location>
        <begin position="114"/>
        <end position="126"/>
    </location>
</feature>
<evidence type="ECO:0000256" key="1">
    <source>
        <dbReference type="SAM" id="MobiDB-lite"/>
    </source>
</evidence>
<evidence type="ECO:0000313" key="3">
    <source>
        <dbReference type="Proteomes" id="UP000279307"/>
    </source>
</evidence>
<reference evidence="2 3" key="1">
    <citation type="journal article" date="2018" name="Genome Res.">
        <title>The genomic architecture and molecular evolution of ant odorant receptors.</title>
        <authorList>
            <person name="McKenzie S.K."/>
            <person name="Kronauer D.J.C."/>
        </authorList>
    </citation>
    <scope>NUCLEOTIDE SEQUENCE [LARGE SCALE GENOMIC DNA]</scope>
    <source>
        <strain evidence="2">Clonal line C1</strain>
    </source>
</reference>
<gene>
    <name evidence="2" type="ORF">DMN91_006332</name>
</gene>
<accession>A0A3L8DNZ7</accession>
<organism evidence="2 3">
    <name type="scientific">Ooceraea biroi</name>
    <name type="common">Clonal raider ant</name>
    <name type="synonym">Cerapachys biroi</name>
    <dbReference type="NCBI Taxonomy" id="2015173"/>
    <lineage>
        <taxon>Eukaryota</taxon>
        <taxon>Metazoa</taxon>
        <taxon>Ecdysozoa</taxon>
        <taxon>Arthropoda</taxon>
        <taxon>Hexapoda</taxon>
        <taxon>Insecta</taxon>
        <taxon>Pterygota</taxon>
        <taxon>Neoptera</taxon>
        <taxon>Endopterygota</taxon>
        <taxon>Hymenoptera</taxon>
        <taxon>Apocrita</taxon>
        <taxon>Aculeata</taxon>
        <taxon>Formicoidea</taxon>
        <taxon>Formicidae</taxon>
        <taxon>Dorylinae</taxon>
        <taxon>Ooceraea</taxon>
    </lineage>
</organism>
<dbReference type="Proteomes" id="UP000279307">
    <property type="component" value="Chromosome 6"/>
</dbReference>